<keyword evidence="2" id="KW-1185">Reference proteome</keyword>
<reference evidence="1 2" key="1">
    <citation type="submission" date="2020-04" db="EMBL/GenBank/DDBJ databases">
        <authorList>
            <person name="Alioto T."/>
            <person name="Alioto T."/>
            <person name="Gomez Garrido J."/>
        </authorList>
    </citation>
    <scope>NUCLEOTIDE SEQUENCE [LARGE SCALE GENOMIC DNA]</scope>
</reference>
<comment type="caution">
    <text evidence="1">The sequence shown here is derived from an EMBL/GenBank/DDBJ whole genome shotgun (WGS) entry which is preliminary data.</text>
</comment>
<protein>
    <submittedName>
        <fullName evidence="1">Uncharacterized protein</fullName>
    </submittedName>
</protein>
<proteinExistence type="predicted"/>
<gene>
    <name evidence="1" type="ORF">CLODIP_2_CD03049</name>
</gene>
<sequence>MANEDARNPVSLQDEATTVDLSNTDYLFRCIDRLRPTSECPYEPFCFAKMPRTRRENILRLLAFANDDVEPQHKIPDPRMLEVFKVLVKDPIERIEFMPKIPGLADMFFLPAIEGVAESNSHSIRLLRVNLICPNFWSRPEGLATLKFRNLRELRMPGLVMRTDDFDMVTSAFQHLTILECNLHFTLNKETMAMMLRRLKKLRNFLFDVVTDGEEYWTSNKPTEPNRCIPYSRLLVQQFPFLTVVGCDPDLIKDRTQYYHEWESSICHVLDDNVAEALNGASGLKHLFVRRQMHPRQAEWHSESAETLFVVGLFGFYEWESLCRLRKIRKLITIDCCPSRQMASRLRVSVNYNKNLQIFLVEEHRAPDIRLFMTINPLPATLDGIAELHFYDLPKNMNRMVHVMRAPDLRSIHLTVQNLQRYNLKDVTDTLRSGKYVARSLKTLIVRIQEPLDLDKQAMLGGFLEVICQKAPNLQNFQIVDFRSEDDQILTILRTTA</sequence>
<dbReference type="AlphaFoldDB" id="A0A8S1DRV7"/>
<accession>A0A8S1DRV7</accession>
<dbReference type="EMBL" id="CADEPI010000494">
    <property type="protein sequence ID" value="CAB3386589.1"/>
    <property type="molecule type" value="Genomic_DNA"/>
</dbReference>
<organism evidence="1 2">
    <name type="scientific">Cloeon dipterum</name>
    <dbReference type="NCBI Taxonomy" id="197152"/>
    <lineage>
        <taxon>Eukaryota</taxon>
        <taxon>Metazoa</taxon>
        <taxon>Ecdysozoa</taxon>
        <taxon>Arthropoda</taxon>
        <taxon>Hexapoda</taxon>
        <taxon>Insecta</taxon>
        <taxon>Pterygota</taxon>
        <taxon>Palaeoptera</taxon>
        <taxon>Ephemeroptera</taxon>
        <taxon>Pisciforma</taxon>
        <taxon>Baetidae</taxon>
        <taxon>Cloeon</taxon>
    </lineage>
</organism>
<dbReference type="Proteomes" id="UP000494165">
    <property type="component" value="Unassembled WGS sequence"/>
</dbReference>
<evidence type="ECO:0000313" key="1">
    <source>
        <dbReference type="EMBL" id="CAB3386589.1"/>
    </source>
</evidence>
<name>A0A8S1DRV7_9INSE</name>
<evidence type="ECO:0000313" key="2">
    <source>
        <dbReference type="Proteomes" id="UP000494165"/>
    </source>
</evidence>